<evidence type="ECO:0000256" key="10">
    <source>
        <dbReference type="ARBA" id="ARBA00022839"/>
    </source>
</evidence>
<dbReference type="CDD" id="cd08637">
    <property type="entry name" value="DNA_pol_A_pol_I_C"/>
    <property type="match status" value="1"/>
</dbReference>
<dbReference type="GO" id="GO:0008408">
    <property type="term" value="F:3'-5' exonuclease activity"/>
    <property type="evidence" value="ECO:0007669"/>
    <property type="project" value="UniProtKB-UniRule"/>
</dbReference>
<dbReference type="SMART" id="SM00474">
    <property type="entry name" value="35EXOc"/>
    <property type="match status" value="1"/>
</dbReference>
<dbReference type="InterPro" id="IPR002562">
    <property type="entry name" value="3'-5'_exonuclease_dom"/>
</dbReference>
<dbReference type="InterPro" id="IPR002298">
    <property type="entry name" value="DNA_polymerase_A"/>
</dbReference>
<dbReference type="InterPro" id="IPR043502">
    <property type="entry name" value="DNA/RNA_pol_sf"/>
</dbReference>
<feature type="domain" description="3'-5' exonuclease" evidence="18">
    <location>
        <begin position="388"/>
        <end position="574"/>
    </location>
</feature>
<dbReference type="EC" id="2.7.7.7" evidence="2 15"/>
<dbReference type="InterPro" id="IPR012337">
    <property type="entry name" value="RNaseH-like_sf"/>
</dbReference>
<evidence type="ECO:0000256" key="2">
    <source>
        <dbReference type="ARBA" id="ARBA00012417"/>
    </source>
</evidence>
<keyword evidence="8 16" id="KW-0227">DNA damage</keyword>
<feature type="domain" description="DNA-directed DNA polymerase family A palm" evidence="20">
    <location>
        <begin position="744"/>
        <end position="965"/>
    </location>
</feature>
<evidence type="ECO:0000313" key="22">
    <source>
        <dbReference type="Proteomes" id="UP000186657"/>
    </source>
</evidence>
<dbReference type="Pfam" id="PF01367">
    <property type="entry name" value="5_3_exonuc"/>
    <property type="match status" value="1"/>
</dbReference>
<dbReference type="SMART" id="SM00279">
    <property type="entry name" value="HhH2"/>
    <property type="match status" value="1"/>
</dbReference>
<sequence>MPRSTTSSDNSPSLPDDDPMATSPLLILIDGHSLAFRSYFAFAKSRQGGLRTKTGIPTSVCFGFIKSLLEVMESENPNAIAIAFDTKEATFRQQADATYKANRTETPEDFLPDIKNLQQLLEGLRIPVITSPGYEADDVLATLAHQAIDQGYRVKVVSGDRDLFQLVAPDKGITVLYLSGAFARGGATVGPTEYGLEEVEAKLGVLPSQVVDYKALCGDPSDNIPGVKGIGAKTAVKLLKEYQTLDNIYASLDSIKGAVKKKLEVGKLDAEHARYLVQLRFDTPIDIDLDQCQLQGFDPQVLKPLLEKLELKSFISQIDKLQQRFGGVVLEDIQTDAPNDTDSDTNNNTDRDTDSNTDTQEDQGISFFSAAETEEFQQQGSNTGSIQPQIIDTVDKLNQLVEQLKYYTDAGNPVAWDTETSDLEPRDAQLVGIGCCWGKELTDVAYIPIGHKDGTNLDQDMVLESLRPILESSDYPKVLQNTKFDRLVFRCNGIQLAGVVFDTMLASYVLNPETSHKLSDLGLHYLGIEAKSYDDLVPKGKTIGDLDIPTVANYCGMDAYTTFGIVSKLREELAKIPALQQLLLEVEQPLEPVLAEMEYQGISIDKDYLEQFSQQLEKDLVAIKQQAYQDAGQEFNLGSPKQLSQLLFEKLGLDRRKSRKTKTGYSTDATILAKLQGDHPVIDAVLEYRSLSKLKSTYVDALPALMRSDTKRVHTDFNQTVTTTGRLSSSSPNLQNIPIRTDFSRQIRKGFIPESGWLLVSADYSQIELRILAHLSQEPVLVEAYQTQADVHTLTAQMLFEKEDITAEERRLGKIINFGVIYGMGAQRFAQEAKVSAAQGKVFIDRLNQRYPLVFAYLEETKKKAIAQGYVETILGRRRYFSFGGNSLRRLQGKPLDQIDLDQLKGINPYDAGSLRAAANSPIQGSSADIIKIAMVNLYQVLQNYQARLLLQVHDELIFEIPPDEWEELQVKIRETMESAVELTVPLVVEIHAGENWMEAK</sequence>
<dbReference type="CDD" id="cd06139">
    <property type="entry name" value="DNA_polA_I_Ecoli_like_exo"/>
    <property type="match status" value="1"/>
</dbReference>
<evidence type="ECO:0000256" key="15">
    <source>
        <dbReference type="NCBIfam" id="TIGR00593"/>
    </source>
</evidence>
<reference evidence="21 22" key="1">
    <citation type="submission" date="2016-10" db="EMBL/GenBank/DDBJ databases">
        <title>Comparative genomics uncovers the prolific and rare metabolic potential of the cyanobacterial genus Moorea.</title>
        <authorList>
            <person name="Leao T."/>
            <person name="Castelao G."/>
            <person name="Korobeynikov A."/>
            <person name="Monroe E.A."/>
            <person name="Podell S."/>
            <person name="Glukhov E."/>
            <person name="Allen E."/>
            <person name="Gerwick W.H."/>
            <person name="Gerwick L."/>
        </authorList>
    </citation>
    <scope>NUCLEOTIDE SEQUENCE [LARGE SCALE GENOMIC DNA]</scope>
    <source>
        <strain evidence="21 22">PNG5-198</strain>
    </source>
</reference>
<dbReference type="RefSeq" id="WP_075896203.1">
    <property type="nucleotide sequence ID" value="NZ_MKZS01000001.1"/>
</dbReference>
<dbReference type="SUPFAM" id="SSF53098">
    <property type="entry name" value="Ribonuclease H-like"/>
    <property type="match status" value="1"/>
</dbReference>
<evidence type="ECO:0000256" key="12">
    <source>
        <dbReference type="ARBA" id="ARBA00023125"/>
    </source>
</evidence>
<dbReference type="InterPro" id="IPR036397">
    <property type="entry name" value="RNaseH_sf"/>
</dbReference>
<dbReference type="SUPFAM" id="SSF56672">
    <property type="entry name" value="DNA/RNA polymerases"/>
    <property type="match status" value="1"/>
</dbReference>
<organism evidence="21 22">
    <name type="scientific">Moorena bouillonii PNG</name>
    <dbReference type="NCBI Taxonomy" id="568701"/>
    <lineage>
        <taxon>Bacteria</taxon>
        <taxon>Bacillati</taxon>
        <taxon>Cyanobacteriota</taxon>
        <taxon>Cyanophyceae</taxon>
        <taxon>Coleofasciculales</taxon>
        <taxon>Coleofasciculaceae</taxon>
        <taxon>Moorena</taxon>
    </lineage>
</organism>
<dbReference type="Pfam" id="PF00476">
    <property type="entry name" value="DNA_pol_A"/>
    <property type="match status" value="1"/>
</dbReference>
<evidence type="ECO:0000256" key="5">
    <source>
        <dbReference type="ARBA" id="ARBA00022695"/>
    </source>
</evidence>
<dbReference type="GO" id="GO:0006261">
    <property type="term" value="P:DNA-templated DNA replication"/>
    <property type="evidence" value="ECO:0007669"/>
    <property type="project" value="UniProtKB-UniRule"/>
</dbReference>
<dbReference type="InterPro" id="IPR020045">
    <property type="entry name" value="DNA_polI_H3TH"/>
</dbReference>
<dbReference type="EMBL" id="MKZS01000001">
    <property type="protein sequence ID" value="OLT58058.1"/>
    <property type="molecule type" value="Genomic_DNA"/>
</dbReference>
<accession>A0A1U7MWH0</accession>
<evidence type="ECO:0000256" key="16">
    <source>
        <dbReference type="RuleBase" id="RU004460"/>
    </source>
</evidence>
<dbReference type="InterPro" id="IPR036279">
    <property type="entry name" value="5-3_exonuclease_C_sf"/>
</dbReference>
<dbReference type="SMART" id="SM00482">
    <property type="entry name" value="POLAc"/>
    <property type="match status" value="1"/>
</dbReference>
<dbReference type="Gene3D" id="1.10.150.20">
    <property type="entry name" value="5' to 3' exonuclease, C-terminal subdomain"/>
    <property type="match status" value="2"/>
</dbReference>
<keyword evidence="12 16" id="KW-0238">DNA-binding</keyword>
<evidence type="ECO:0000256" key="9">
    <source>
        <dbReference type="ARBA" id="ARBA00022801"/>
    </source>
</evidence>
<dbReference type="CDD" id="cd09859">
    <property type="entry name" value="PIN_53EXO"/>
    <property type="match status" value="1"/>
</dbReference>
<keyword evidence="22" id="KW-1185">Reference proteome</keyword>
<dbReference type="Proteomes" id="UP000186657">
    <property type="component" value="Unassembled WGS sequence"/>
</dbReference>
<evidence type="ECO:0000256" key="3">
    <source>
        <dbReference type="ARBA" id="ARBA00020311"/>
    </source>
</evidence>
<dbReference type="InterPro" id="IPR001098">
    <property type="entry name" value="DNA-dir_DNA_pol_A_palm_dom"/>
</dbReference>
<dbReference type="InterPro" id="IPR018320">
    <property type="entry name" value="DNA_polymerase_1"/>
</dbReference>
<keyword evidence="11 16" id="KW-0239">DNA-directed DNA polymerase</keyword>
<comment type="function">
    <text evidence="16">In addition to polymerase activity, this DNA polymerase exhibits 3'-5' and 5'-3' exonuclease activity.</text>
</comment>
<evidence type="ECO:0000256" key="11">
    <source>
        <dbReference type="ARBA" id="ARBA00022932"/>
    </source>
</evidence>
<evidence type="ECO:0000259" key="20">
    <source>
        <dbReference type="SMART" id="SM00482"/>
    </source>
</evidence>
<evidence type="ECO:0000256" key="1">
    <source>
        <dbReference type="ARBA" id="ARBA00007705"/>
    </source>
</evidence>
<comment type="caution">
    <text evidence="21">The sequence shown here is derived from an EMBL/GenBank/DDBJ whole genome shotgun (WGS) entry which is preliminary data.</text>
</comment>
<feature type="region of interest" description="Disordered" evidence="17">
    <location>
        <begin position="332"/>
        <end position="361"/>
    </location>
</feature>
<dbReference type="FunFam" id="1.10.150.20:FF:000003">
    <property type="entry name" value="DNA polymerase I"/>
    <property type="match status" value="1"/>
</dbReference>
<comment type="catalytic activity">
    <reaction evidence="14 16">
        <text>DNA(n) + a 2'-deoxyribonucleoside 5'-triphosphate = DNA(n+1) + diphosphate</text>
        <dbReference type="Rhea" id="RHEA:22508"/>
        <dbReference type="Rhea" id="RHEA-COMP:17339"/>
        <dbReference type="Rhea" id="RHEA-COMP:17340"/>
        <dbReference type="ChEBI" id="CHEBI:33019"/>
        <dbReference type="ChEBI" id="CHEBI:61560"/>
        <dbReference type="ChEBI" id="CHEBI:173112"/>
        <dbReference type="EC" id="2.7.7.7"/>
    </reaction>
</comment>
<dbReference type="Gene3D" id="3.30.70.370">
    <property type="match status" value="1"/>
</dbReference>
<keyword evidence="10 16" id="KW-0269">Exonuclease</keyword>
<dbReference type="InterPro" id="IPR029060">
    <property type="entry name" value="PIN-like_dom_sf"/>
</dbReference>
<feature type="domain" description="5'-3' exonuclease" evidence="19">
    <location>
        <begin position="23"/>
        <end position="295"/>
    </location>
</feature>
<keyword evidence="7" id="KW-0540">Nuclease</keyword>
<evidence type="ECO:0000256" key="7">
    <source>
        <dbReference type="ARBA" id="ARBA00022722"/>
    </source>
</evidence>
<evidence type="ECO:0000313" key="21">
    <source>
        <dbReference type="EMBL" id="OLT58058.1"/>
    </source>
</evidence>
<keyword evidence="9 16" id="KW-0378">Hydrolase</keyword>
<dbReference type="GO" id="GO:0003887">
    <property type="term" value="F:DNA-directed DNA polymerase activity"/>
    <property type="evidence" value="ECO:0007669"/>
    <property type="project" value="UniProtKB-UniRule"/>
</dbReference>
<keyword evidence="5 16" id="KW-0548">Nucleotidyltransferase</keyword>
<dbReference type="InterPro" id="IPR008918">
    <property type="entry name" value="HhH2"/>
</dbReference>
<dbReference type="GO" id="GO:0008409">
    <property type="term" value="F:5'-3' exonuclease activity"/>
    <property type="evidence" value="ECO:0007669"/>
    <property type="project" value="UniProtKB-UniRule"/>
</dbReference>
<dbReference type="CDD" id="cd09898">
    <property type="entry name" value="H3TH_53EXO"/>
    <property type="match status" value="1"/>
</dbReference>
<evidence type="ECO:0000256" key="17">
    <source>
        <dbReference type="SAM" id="MobiDB-lite"/>
    </source>
</evidence>
<name>A0A1U7MWH0_9CYAN</name>
<proteinExistence type="inferred from homology"/>
<evidence type="ECO:0000256" key="14">
    <source>
        <dbReference type="ARBA" id="ARBA00049244"/>
    </source>
</evidence>
<dbReference type="GO" id="GO:0003677">
    <property type="term" value="F:DNA binding"/>
    <property type="evidence" value="ECO:0007669"/>
    <property type="project" value="UniProtKB-UniRule"/>
</dbReference>
<gene>
    <name evidence="16" type="primary">polA</name>
    <name evidence="21" type="ORF">BJP37_02380</name>
</gene>
<keyword evidence="4 16" id="KW-0808">Transferase</keyword>
<dbReference type="InterPro" id="IPR002421">
    <property type="entry name" value="5-3_exonuclease"/>
</dbReference>
<dbReference type="GO" id="GO:0006302">
    <property type="term" value="P:double-strand break repair"/>
    <property type="evidence" value="ECO:0007669"/>
    <property type="project" value="TreeGrafter"/>
</dbReference>
<dbReference type="PANTHER" id="PTHR10133">
    <property type="entry name" value="DNA POLYMERASE I"/>
    <property type="match status" value="1"/>
</dbReference>
<dbReference type="PANTHER" id="PTHR10133:SF27">
    <property type="entry name" value="DNA POLYMERASE NU"/>
    <property type="match status" value="1"/>
</dbReference>
<dbReference type="AlphaFoldDB" id="A0A1U7MWH0"/>
<dbReference type="FunFam" id="1.20.1060.10:FF:000001">
    <property type="entry name" value="DNA polymerase I"/>
    <property type="match status" value="1"/>
</dbReference>
<dbReference type="Pfam" id="PF01612">
    <property type="entry name" value="DNA_pol_A_exo1"/>
    <property type="match status" value="1"/>
</dbReference>
<dbReference type="Gene3D" id="3.30.420.10">
    <property type="entry name" value="Ribonuclease H-like superfamily/Ribonuclease H"/>
    <property type="match status" value="1"/>
</dbReference>
<evidence type="ECO:0000256" key="8">
    <source>
        <dbReference type="ARBA" id="ARBA00022763"/>
    </source>
</evidence>
<dbReference type="Gene3D" id="1.20.1060.10">
    <property type="entry name" value="Taq DNA Polymerase, Chain T, domain 4"/>
    <property type="match status" value="1"/>
</dbReference>
<keyword evidence="6 16" id="KW-0235">DNA replication</keyword>
<evidence type="ECO:0000259" key="18">
    <source>
        <dbReference type="SMART" id="SM00474"/>
    </source>
</evidence>
<evidence type="ECO:0000259" key="19">
    <source>
        <dbReference type="SMART" id="SM00475"/>
    </source>
</evidence>
<protein>
    <recommendedName>
        <fullName evidence="3 15">DNA polymerase I</fullName>
        <ecNumber evidence="2 15">2.7.7.7</ecNumber>
    </recommendedName>
</protein>
<comment type="similarity">
    <text evidence="1 16">Belongs to the DNA polymerase type-A family.</text>
</comment>
<dbReference type="SUPFAM" id="SSF47807">
    <property type="entry name" value="5' to 3' exonuclease, C-terminal subdomain"/>
    <property type="match status" value="1"/>
</dbReference>
<dbReference type="InterPro" id="IPR020046">
    <property type="entry name" value="5-3_exonucl_a-hlix_arch_N"/>
</dbReference>
<dbReference type="Pfam" id="PF02739">
    <property type="entry name" value="5_3_exonuc_N"/>
    <property type="match status" value="1"/>
</dbReference>
<dbReference type="NCBIfam" id="TIGR00593">
    <property type="entry name" value="pola"/>
    <property type="match status" value="1"/>
</dbReference>
<evidence type="ECO:0000256" key="4">
    <source>
        <dbReference type="ARBA" id="ARBA00022679"/>
    </source>
</evidence>
<dbReference type="SMART" id="SM00475">
    <property type="entry name" value="53EXOc"/>
    <property type="match status" value="1"/>
</dbReference>
<dbReference type="SUPFAM" id="SSF88723">
    <property type="entry name" value="PIN domain-like"/>
    <property type="match status" value="1"/>
</dbReference>
<keyword evidence="13 16" id="KW-0234">DNA repair</keyword>
<evidence type="ECO:0000256" key="6">
    <source>
        <dbReference type="ARBA" id="ARBA00022705"/>
    </source>
</evidence>
<dbReference type="Gene3D" id="3.40.50.1010">
    <property type="entry name" value="5'-nuclease"/>
    <property type="match status" value="1"/>
</dbReference>
<dbReference type="PRINTS" id="PR00868">
    <property type="entry name" value="DNAPOLI"/>
</dbReference>
<dbReference type="NCBIfam" id="NF004397">
    <property type="entry name" value="PRK05755.1"/>
    <property type="match status" value="1"/>
</dbReference>
<evidence type="ECO:0000256" key="13">
    <source>
        <dbReference type="ARBA" id="ARBA00023204"/>
    </source>
</evidence>